<evidence type="ECO:0000256" key="1">
    <source>
        <dbReference type="SAM" id="Phobius"/>
    </source>
</evidence>
<feature type="transmembrane region" description="Helical" evidence="1">
    <location>
        <begin position="54"/>
        <end position="71"/>
    </location>
</feature>
<dbReference type="AlphaFoldDB" id="A0A7Y3RLH0"/>
<protein>
    <submittedName>
        <fullName evidence="2">Uncharacterized protein</fullName>
    </submittedName>
</protein>
<proteinExistence type="predicted"/>
<dbReference type="EMBL" id="JABFCX010000002">
    <property type="protein sequence ID" value="NNU16189.1"/>
    <property type="molecule type" value="Genomic_DNA"/>
</dbReference>
<keyword evidence="1" id="KW-0812">Transmembrane</keyword>
<gene>
    <name evidence="2" type="ORF">HK107_07635</name>
</gene>
<evidence type="ECO:0000313" key="2">
    <source>
        <dbReference type="EMBL" id="NNU16189.1"/>
    </source>
</evidence>
<evidence type="ECO:0000313" key="3">
    <source>
        <dbReference type="Proteomes" id="UP000536835"/>
    </source>
</evidence>
<organism evidence="2 3">
    <name type="scientific">Parvularcula mediterranea</name>
    <dbReference type="NCBI Taxonomy" id="2732508"/>
    <lineage>
        <taxon>Bacteria</taxon>
        <taxon>Pseudomonadati</taxon>
        <taxon>Pseudomonadota</taxon>
        <taxon>Alphaproteobacteria</taxon>
        <taxon>Parvularculales</taxon>
        <taxon>Parvularculaceae</taxon>
        <taxon>Parvularcula</taxon>
    </lineage>
</organism>
<keyword evidence="1" id="KW-0472">Membrane</keyword>
<keyword evidence="1" id="KW-1133">Transmembrane helix</keyword>
<feature type="transmembrane region" description="Helical" evidence="1">
    <location>
        <begin position="20"/>
        <end position="42"/>
    </location>
</feature>
<dbReference type="Proteomes" id="UP000536835">
    <property type="component" value="Unassembled WGS sequence"/>
</dbReference>
<dbReference type="RefSeq" id="WP_173198213.1">
    <property type="nucleotide sequence ID" value="NZ_JABFCX010000002.1"/>
</dbReference>
<accession>A0A7Y3RLH0</accession>
<sequence>MDGILETVRELSATYNVNPVIFGILYIGGIPLFLGVAGWLAARAKAKKSVTVQALLLLFLAIQPYLYVALFGENLPVWVYGVIAVMVAFGGWSTWRSVEKKKAEALAEAASEDEPRPVTGASAS</sequence>
<comment type="caution">
    <text evidence="2">The sequence shown here is derived from an EMBL/GenBank/DDBJ whole genome shotgun (WGS) entry which is preliminary data.</text>
</comment>
<feature type="transmembrane region" description="Helical" evidence="1">
    <location>
        <begin position="77"/>
        <end position="95"/>
    </location>
</feature>
<name>A0A7Y3RLH0_9PROT</name>
<reference evidence="2 3" key="1">
    <citation type="submission" date="2020-05" db="EMBL/GenBank/DDBJ databases">
        <title>Parvularcula mediterraneae sp. nov., isolated from polypropylene straw from shallow seawater of the seashore of Laganas in Zakynthos island, Greece.</title>
        <authorList>
            <person name="Szabo I."/>
            <person name="Al-Omari J."/>
            <person name="Rado J."/>
            <person name="Szerdahelyi G.S."/>
        </authorList>
    </citation>
    <scope>NUCLEOTIDE SEQUENCE [LARGE SCALE GENOMIC DNA]</scope>
    <source>
        <strain evidence="2 3">ZS-1/3</strain>
    </source>
</reference>
<keyword evidence="3" id="KW-1185">Reference proteome</keyword>